<dbReference type="GO" id="GO:0044718">
    <property type="term" value="P:siderophore transmembrane transport"/>
    <property type="evidence" value="ECO:0007669"/>
    <property type="project" value="TreeGrafter"/>
</dbReference>
<proteinExistence type="predicted"/>
<sequence length="1151" mass="123087">MNKAAQKMKFLKRISGIVLALAVVFCAPGLLAQTVTGTVTGVITDPSGAVVGGAVVTAHNSDTGVDSKVTTNASGLYRIQFLPIGRYEVTVEAKGFDKETIPAFQLEVLQTTTFNVTLTVGSSAEVVNVSEAAPILNTSDATLSGTFTSNTIQNFPLNGLDFSALTLYVPGSVSTVGTSGTTSIERSTQSTDSINLNGNRAQANNYTLDGIDLNETFNNLIAYSPAPEALQEIKVLTANSPADYGNVNGAGVVSILKSGTNQFHGSVYGYVQDYKLNANSWTNNHADPIIHTNPFSQSQFGGTFGGPIKRDKLFFFVDYLGSRFHQGGTAQASVFTQAMRSGDFSALLSSSNPIQLFDSQNGFTPYVGNKGVPINNPVAKYLFAHPEVYPLPNATPSDGIAANDLQGPQRTFRANNQGDIKIEYTPNAADKLSAFYSKSDAYDGATSVLPVSFPNGSTFPSQLGGLTWVHIFSASIVNSARIGYTRVNWNQGLPIDGTGQFGTNGDAVVGITFPNQAYQGFTAQNLQNSTLSTLGNQASNNGSLTDNTFSYIDNLTWQHGKSTYSMGVQALRYQNNYPTSNNNGFLGSQTYSGAFTSNPSLSNAGGYSGADFLLDRVSTAAATLSSVNVGQRQWRIAGFFGDDYKATPRLTLNAGLRYEFDQPWIESNNKTGNIDIATGQVIYASKIPTGAPVGSGLCSNRACYDANYRQFMPRFGFAYQATDRFVIRGGYGATSFFEGNSSNQRLTSITPFIQAVNVNVVTPTPGNPGAPRTAEQGFSGSAITGTGTFNVYPHNIQPAYVQEFNLTAEYAVTRSLSLQVGYVGEIGQHIEDYGNLNQWLVNGDPTSAPYYNNQFIGINAIDPTVSIGSGNLLITESRAASNYQALQTILRQRTSHGLEFTVNYSYGKALTNSAGNYAVNTSGASNFGQGAFQNYYDSAADWGPAAYDVRHNLSGTGVYSLPFGHGKQYLSGVNRAVDEAIGGWKISTAAVAYSGFPETILGPGNNSNSDGNARPNQYRALKIVNRSIDHWYGTDPSATPCTTPGVDNGLCAFGAPAPNTFGDARNGNTRSPRYLNVDMSAFKDFAIVREQTLGFRFDAFNAFNIVSYGNPDTNIGDSNFGNISNQGTANGLQQAVRSTERRLQFSANYRF</sequence>
<evidence type="ECO:0000256" key="1">
    <source>
        <dbReference type="ARBA" id="ARBA00004571"/>
    </source>
</evidence>
<dbReference type="GO" id="GO:0009279">
    <property type="term" value="C:cell outer membrane"/>
    <property type="evidence" value="ECO:0007669"/>
    <property type="project" value="UniProtKB-SubCell"/>
</dbReference>
<dbReference type="RefSeq" id="WP_183980195.1">
    <property type="nucleotide sequence ID" value="NZ_JACHEB010000011.1"/>
</dbReference>
<dbReference type="InterPro" id="IPR010917">
    <property type="entry name" value="TonB_rcpt_CS"/>
</dbReference>
<comment type="subcellular location">
    <subcellularLocation>
        <location evidence="1">Cell outer membrane</location>
        <topology evidence="1">Multi-pass membrane protein</topology>
    </subcellularLocation>
</comment>
<evidence type="ECO:0000256" key="2">
    <source>
        <dbReference type="ARBA" id="ARBA00022448"/>
    </source>
</evidence>
<keyword evidence="4" id="KW-0812">Transmembrane</keyword>
<evidence type="ECO:0000256" key="6">
    <source>
        <dbReference type="ARBA" id="ARBA00023077"/>
    </source>
</evidence>
<feature type="chain" id="PRO_5040721596" description="TonB-dependent receptor" evidence="9">
    <location>
        <begin position="33"/>
        <end position="1151"/>
    </location>
</feature>
<dbReference type="InterPro" id="IPR036942">
    <property type="entry name" value="Beta-barrel_TonB_sf"/>
</dbReference>
<dbReference type="Gene3D" id="2.40.170.20">
    <property type="entry name" value="TonB-dependent receptor, beta-barrel domain"/>
    <property type="match status" value="1"/>
</dbReference>
<feature type="domain" description="TonB-dependent transporter Oar-like beta-barrel" evidence="11">
    <location>
        <begin position="255"/>
        <end position="1129"/>
    </location>
</feature>
<dbReference type="InterPro" id="IPR039426">
    <property type="entry name" value="TonB-dep_rcpt-like"/>
</dbReference>
<keyword evidence="8" id="KW-0998">Cell outer membrane</keyword>
<dbReference type="Pfam" id="PF25183">
    <property type="entry name" value="OMP_b-brl_4"/>
    <property type="match status" value="1"/>
</dbReference>
<evidence type="ECO:0000313" key="12">
    <source>
        <dbReference type="EMBL" id="MBB5330596.1"/>
    </source>
</evidence>
<feature type="signal peptide" evidence="9">
    <location>
        <begin position="1"/>
        <end position="32"/>
    </location>
</feature>
<reference evidence="12 13" key="1">
    <citation type="submission" date="2020-08" db="EMBL/GenBank/DDBJ databases">
        <title>Genomic Encyclopedia of Type Strains, Phase IV (KMG-V): Genome sequencing to study the core and pangenomes of soil and plant-associated prokaryotes.</title>
        <authorList>
            <person name="Whitman W."/>
        </authorList>
    </citation>
    <scope>NUCLEOTIDE SEQUENCE [LARGE SCALE GENOMIC DNA]</scope>
    <source>
        <strain evidence="12 13">X5P2</strain>
    </source>
</reference>
<evidence type="ECO:0000256" key="7">
    <source>
        <dbReference type="ARBA" id="ARBA00023136"/>
    </source>
</evidence>
<accession>A0A9X0QHS2</accession>
<evidence type="ECO:0000256" key="3">
    <source>
        <dbReference type="ARBA" id="ARBA00022452"/>
    </source>
</evidence>
<dbReference type="PROSITE" id="PS01156">
    <property type="entry name" value="TONB_DEPENDENT_REC_2"/>
    <property type="match status" value="1"/>
</dbReference>
<organism evidence="12 13">
    <name type="scientific">Tunturiibacter gelidiferens</name>
    <dbReference type="NCBI Taxonomy" id="3069689"/>
    <lineage>
        <taxon>Bacteria</taxon>
        <taxon>Pseudomonadati</taxon>
        <taxon>Acidobacteriota</taxon>
        <taxon>Terriglobia</taxon>
        <taxon>Terriglobales</taxon>
        <taxon>Acidobacteriaceae</taxon>
        <taxon>Tunturiibacter</taxon>
    </lineage>
</organism>
<dbReference type="PANTHER" id="PTHR30069:SF46">
    <property type="entry name" value="OAR PROTEIN"/>
    <property type="match status" value="1"/>
</dbReference>
<dbReference type="EMBL" id="JACHEB010000011">
    <property type="protein sequence ID" value="MBB5330596.1"/>
    <property type="molecule type" value="Genomic_DNA"/>
</dbReference>
<dbReference type="Proteomes" id="UP000535182">
    <property type="component" value="Unassembled WGS sequence"/>
</dbReference>
<keyword evidence="3" id="KW-1134">Transmembrane beta strand</keyword>
<evidence type="ECO:0000256" key="8">
    <source>
        <dbReference type="ARBA" id="ARBA00023237"/>
    </source>
</evidence>
<keyword evidence="6" id="KW-0798">TonB box</keyword>
<dbReference type="GO" id="GO:0015344">
    <property type="term" value="F:siderophore uptake transmembrane transporter activity"/>
    <property type="evidence" value="ECO:0007669"/>
    <property type="project" value="TreeGrafter"/>
</dbReference>
<dbReference type="SUPFAM" id="SSF49464">
    <property type="entry name" value="Carboxypeptidase regulatory domain-like"/>
    <property type="match status" value="1"/>
</dbReference>
<protein>
    <recommendedName>
        <fullName evidence="14">TonB-dependent receptor</fullName>
    </recommendedName>
</protein>
<dbReference type="InterPro" id="IPR008969">
    <property type="entry name" value="CarboxyPept-like_regulatory"/>
</dbReference>
<evidence type="ECO:0000256" key="4">
    <source>
        <dbReference type="ARBA" id="ARBA00022692"/>
    </source>
</evidence>
<name>A0A9X0QHS2_9BACT</name>
<keyword evidence="7" id="KW-0472">Membrane</keyword>
<dbReference type="AlphaFoldDB" id="A0A9X0QHS2"/>
<keyword evidence="2" id="KW-0813">Transport</keyword>
<gene>
    <name evidence="12" type="ORF">HDF14_004232</name>
</gene>
<evidence type="ECO:0000256" key="9">
    <source>
        <dbReference type="SAM" id="SignalP"/>
    </source>
</evidence>
<dbReference type="PANTHER" id="PTHR30069">
    <property type="entry name" value="TONB-DEPENDENT OUTER MEMBRANE RECEPTOR"/>
    <property type="match status" value="1"/>
</dbReference>
<dbReference type="InterPro" id="IPR037066">
    <property type="entry name" value="Plug_dom_sf"/>
</dbReference>
<dbReference type="Pfam" id="PF07715">
    <property type="entry name" value="Plug"/>
    <property type="match status" value="1"/>
</dbReference>
<evidence type="ECO:0008006" key="14">
    <source>
        <dbReference type="Google" id="ProtNLM"/>
    </source>
</evidence>
<dbReference type="SUPFAM" id="SSF56935">
    <property type="entry name" value="Porins"/>
    <property type="match status" value="1"/>
</dbReference>
<keyword evidence="5 9" id="KW-0732">Signal</keyword>
<dbReference type="InterPro" id="IPR012910">
    <property type="entry name" value="Plug_dom"/>
</dbReference>
<evidence type="ECO:0000259" key="11">
    <source>
        <dbReference type="Pfam" id="PF25183"/>
    </source>
</evidence>
<dbReference type="InterPro" id="IPR057601">
    <property type="entry name" value="Oar-like_b-barrel"/>
</dbReference>
<evidence type="ECO:0000259" key="10">
    <source>
        <dbReference type="Pfam" id="PF07715"/>
    </source>
</evidence>
<dbReference type="Gene3D" id="2.170.130.10">
    <property type="entry name" value="TonB-dependent receptor, plug domain"/>
    <property type="match status" value="1"/>
</dbReference>
<feature type="domain" description="TonB-dependent receptor plug" evidence="10">
    <location>
        <begin position="178"/>
        <end position="252"/>
    </location>
</feature>
<dbReference type="Pfam" id="PF13620">
    <property type="entry name" value="CarboxypepD_reg"/>
    <property type="match status" value="1"/>
</dbReference>
<dbReference type="Gene3D" id="2.60.40.1120">
    <property type="entry name" value="Carboxypeptidase-like, regulatory domain"/>
    <property type="match status" value="1"/>
</dbReference>
<evidence type="ECO:0000313" key="13">
    <source>
        <dbReference type="Proteomes" id="UP000535182"/>
    </source>
</evidence>
<evidence type="ECO:0000256" key="5">
    <source>
        <dbReference type="ARBA" id="ARBA00022729"/>
    </source>
</evidence>
<comment type="caution">
    <text evidence="12">The sequence shown here is derived from an EMBL/GenBank/DDBJ whole genome shotgun (WGS) entry which is preliminary data.</text>
</comment>
<keyword evidence="13" id="KW-1185">Reference proteome</keyword>